<keyword evidence="3 8" id="KW-0805">Transcription regulation</keyword>
<dbReference type="PANTHER" id="PTHR46796">
    <property type="entry name" value="HTH-TYPE TRANSCRIPTIONAL ACTIVATOR RHAS-RELATED"/>
    <property type="match status" value="1"/>
</dbReference>
<dbReference type="InterPro" id="IPR009057">
    <property type="entry name" value="Homeodomain-like_sf"/>
</dbReference>
<evidence type="ECO:0000256" key="3">
    <source>
        <dbReference type="ARBA" id="ARBA00023015"/>
    </source>
</evidence>
<dbReference type="InterPro" id="IPR037923">
    <property type="entry name" value="HTH-like"/>
</dbReference>
<dbReference type="Gene3D" id="1.10.10.60">
    <property type="entry name" value="Homeodomain-like"/>
    <property type="match status" value="1"/>
</dbReference>
<dbReference type="Proteomes" id="UP000296159">
    <property type="component" value="Unassembled WGS sequence"/>
</dbReference>
<keyword evidence="6 8" id="KW-0804">Transcription</keyword>
<gene>
    <name evidence="8" type="primary">rhaS</name>
    <name evidence="10" type="ORF">DDT56_18695</name>
</gene>
<dbReference type="InterPro" id="IPR047220">
    <property type="entry name" value="RhaR_RhaS-like_N"/>
</dbReference>
<evidence type="ECO:0000256" key="6">
    <source>
        <dbReference type="ARBA" id="ARBA00023163"/>
    </source>
</evidence>
<dbReference type="RefSeq" id="WP_136167911.1">
    <property type="nucleotide sequence ID" value="NZ_KZ819089.1"/>
</dbReference>
<dbReference type="PROSITE" id="PS01124">
    <property type="entry name" value="HTH_ARAC_FAMILY_2"/>
    <property type="match status" value="1"/>
</dbReference>
<keyword evidence="7 8" id="KW-0684">Rhamnose metabolism</keyword>
<dbReference type="SUPFAM" id="SSF46689">
    <property type="entry name" value="Homeodomain-like"/>
    <property type="match status" value="2"/>
</dbReference>
<protein>
    <recommendedName>
        <fullName evidence="8">HTH-type transcriptional activator RhaS</fullName>
    </recommendedName>
    <alternativeName>
        <fullName evidence="8">L-rhamnose operon regulatory protein RhaS</fullName>
    </alternativeName>
</protein>
<name>A0A2U1TR39_9GAMM</name>
<dbReference type="CDD" id="cd06977">
    <property type="entry name" value="cupin_RhaR_RhaS-like_N"/>
    <property type="match status" value="1"/>
</dbReference>
<accession>A0A2U1TR39</accession>
<dbReference type="HAMAP" id="MF_01534">
    <property type="entry name" value="HTH_type_RhaS"/>
    <property type="match status" value="1"/>
</dbReference>
<dbReference type="Gene3D" id="2.60.120.10">
    <property type="entry name" value="Jelly Rolls"/>
    <property type="match status" value="1"/>
</dbReference>
<evidence type="ECO:0000313" key="10">
    <source>
        <dbReference type="EMBL" id="PWC11859.1"/>
    </source>
</evidence>
<dbReference type="GO" id="GO:0005737">
    <property type="term" value="C:cytoplasm"/>
    <property type="evidence" value="ECO:0007669"/>
    <property type="project" value="UniProtKB-SubCell"/>
</dbReference>
<dbReference type="InterPro" id="IPR018060">
    <property type="entry name" value="HTH_AraC"/>
</dbReference>
<dbReference type="SMART" id="SM00342">
    <property type="entry name" value="HTH_ARAC"/>
    <property type="match status" value="1"/>
</dbReference>
<dbReference type="PRINTS" id="PR00032">
    <property type="entry name" value="HTHARAC"/>
</dbReference>
<dbReference type="InterPro" id="IPR018062">
    <property type="entry name" value="HTH_AraC-typ_CS"/>
</dbReference>
<dbReference type="InterPro" id="IPR003313">
    <property type="entry name" value="AraC-bd"/>
</dbReference>
<evidence type="ECO:0000256" key="2">
    <source>
        <dbReference type="ARBA" id="ARBA00022737"/>
    </source>
</evidence>
<evidence type="ECO:0000256" key="1">
    <source>
        <dbReference type="ARBA" id="ARBA00022490"/>
    </source>
</evidence>
<comment type="caution">
    <text evidence="10">The sequence shown here is derived from an EMBL/GenBank/DDBJ whole genome shotgun (WGS) entry which is preliminary data.</text>
</comment>
<comment type="function">
    <text evidence="8">Activates expression of the rhaBAD and rhaT operons.</text>
</comment>
<feature type="domain" description="HTH araC/xylS-type" evidence="9">
    <location>
        <begin position="175"/>
        <end position="273"/>
    </location>
</feature>
<dbReference type="Pfam" id="PF02311">
    <property type="entry name" value="AraC_binding"/>
    <property type="match status" value="1"/>
</dbReference>
<feature type="site" description="Interaction with sigma-70" evidence="8">
    <location>
        <position position="251"/>
    </location>
</feature>
<dbReference type="Pfam" id="PF12833">
    <property type="entry name" value="HTH_18"/>
    <property type="match status" value="1"/>
</dbReference>
<proteinExistence type="inferred from homology"/>
<comment type="subcellular location">
    <subcellularLocation>
        <location evidence="8">Cytoplasm</location>
    </subcellularLocation>
</comment>
<dbReference type="InterPro" id="IPR020449">
    <property type="entry name" value="Tscrpt_reg_AraC-type_HTH"/>
</dbReference>
<dbReference type="SUPFAM" id="SSF51215">
    <property type="entry name" value="Regulatory protein AraC"/>
    <property type="match status" value="1"/>
</dbReference>
<evidence type="ECO:0000259" key="9">
    <source>
        <dbReference type="PROSITE" id="PS01124"/>
    </source>
</evidence>
<keyword evidence="5 8" id="KW-0010">Activator</keyword>
<dbReference type="InterPro" id="IPR050204">
    <property type="entry name" value="AraC_XylS_family_regulators"/>
</dbReference>
<evidence type="ECO:0000256" key="7">
    <source>
        <dbReference type="ARBA" id="ARBA00023308"/>
    </source>
</evidence>
<keyword evidence="1 8" id="KW-0963">Cytoplasm</keyword>
<keyword evidence="4 8" id="KW-0238">DNA-binding</keyword>
<evidence type="ECO:0000256" key="8">
    <source>
        <dbReference type="HAMAP-Rule" id="MF_01534"/>
    </source>
</evidence>
<dbReference type="PROSITE" id="PS00041">
    <property type="entry name" value="HTH_ARAC_FAMILY_1"/>
    <property type="match status" value="1"/>
</dbReference>
<organism evidence="10 11">
    <name type="scientific">Brenneria corticis</name>
    <dbReference type="NCBI Taxonomy" id="2173106"/>
    <lineage>
        <taxon>Bacteria</taxon>
        <taxon>Pseudomonadati</taxon>
        <taxon>Pseudomonadota</taxon>
        <taxon>Gammaproteobacteria</taxon>
        <taxon>Enterobacterales</taxon>
        <taxon>Pectobacteriaceae</taxon>
        <taxon>Brenneria</taxon>
    </lineage>
</organism>
<dbReference type="NCBIfam" id="NF010028">
    <property type="entry name" value="PRK13503.1"/>
    <property type="match status" value="1"/>
</dbReference>
<reference evidence="10 11" key="1">
    <citation type="submission" date="2018-04" db="EMBL/GenBank/DDBJ databases">
        <title>Brenneria corticis sp.nov.</title>
        <authorList>
            <person name="Li Y."/>
        </authorList>
    </citation>
    <scope>NUCLEOTIDE SEQUENCE [LARGE SCALE GENOMIC DNA]</scope>
    <source>
        <strain evidence="10 11">CFCC 11842</strain>
    </source>
</reference>
<comment type="subunit">
    <text evidence="8">Binds DNA as a dimer.</text>
</comment>
<dbReference type="AlphaFoldDB" id="A0A2U1TR39"/>
<dbReference type="PANTHER" id="PTHR46796:SF13">
    <property type="entry name" value="HTH-TYPE TRANSCRIPTIONAL ACTIVATOR RHAS"/>
    <property type="match status" value="1"/>
</dbReference>
<sequence length="285" mass="32832">MTLLRGDEFFASRAVTVAVEPRTPQVAFPEHYHDFWEIVLVEQGAGVHVFNDQPYALCRGTVFFVRDNDRHLFENVDGLCLTNVLYRSPRDFRFLSDITAFLPYGPDGEWQGQWQLNQTAMQQLKQRIAVMTNLARSSTAEDIAASESLFLQMLVDLRQHCFQTQARGCHRQGIQALLGWLQNNYTEEIDWEVLAAQFALPLRTLHRQLKQHTGMTPQRYLNRLRLLEARRRLQQSDDSITAIAHACGFSDSNHFSTQFRKAFSLAPKSLRQQAFPDEDHNHLAG</sequence>
<evidence type="ECO:0000256" key="5">
    <source>
        <dbReference type="ARBA" id="ARBA00023159"/>
    </source>
</evidence>
<keyword evidence="2 8" id="KW-0677">Repeat</keyword>
<keyword evidence="11" id="KW-1185">Reference proteome</keyword>
<comment type="caution">
    <text evidence="8">Lacks conserved residue(s) required for the propagation of feature annotation.</text>
</comment>
<dbReference type="InterPro" id="IPR023609">
    <property type="entry name" value="Tscrpt_reg_HTH_RhaS"/>
</dbReference>
<evidence type="ECO:0000313" key="11">
    <source>
        <dbReference type="Proteomes" id="UP000296159"/>
    </source>
</evidence>
<dbReference type="GO" id="GO:0045893">
    <property type="term" value="P:positive regulation of DNA-templated transcription"/>
    <property type="evidence" value="ECO:0007669"/>
    <property type="project" value="UniProtKB-UniRule"/>
</dbReference>
<dbReference type="InterPro" id="IPR014710">
    <property type="entry name" value="RmlC-like_jellyroll"/>
</dbReference>
<evidence type="ECO:0000256" key="4">
    <source>
        <dbReference type="ARBA" id="ARBA00023125"/>
    </source>
</evidence>
<dbReference type="EMBL" id="QDKH01000026">
    <property type="protein sequence ID" value="PWC11859.1"/>
    <property type="molecule type" value="Genomic_DNA"/>
</dbReference>
<dbReference type="GO" id="GO:0003700">
    <property type="term" value="F:DNA-binding transcription factor activity"/>
    <property type="evidence" value="ECO:0007669"/>
    <property type="project" value="UniProtKB-UniRule"/>
</dbReference>
<dbReference type="GO" id="GO:0043565">
    <property type="term" value="F:sequence-specific DNA binding"/>
    <property type="evidence" value="ECO:0007669"/>
    <property type="project" value="InterPro"/>
</dbReference>